<dbReference type="Proteomes" id="UP001354989">
    <property type="component" value="Chromosome"/>
</dbReference>
<keyword evidence="2" id="KW-1185">Reference proteome</keyword>
<sequence>MLLWAQKMHKVKVSDDISMRIPANYGNMSPEDVSRKYAGSSTVFIALTDYQQAVDLSISHKPTRWGRNDFPVLQDLFRGAISEMSESVNFTKETIERIDDVPFMIFEFDAVTKGSEGLTSGTQKKYSYIAYTIYHGELLTYNFTCAQRLKNQYQQDAPTILSTLKLK</sequence>
<proteinExistence type="predicted"/>
<dbReference type="EMBL" id="AP025292">
    <property type="protein sequence ID" value="BDC98040.1"/>
    <property type="molecule type" value="Genomic_DNA"/>
</dbReference>
<accession>A0ABM7VAU8</accession>
<reference evidence="1 2" key="1">
    <citation type="submission" date="2021-12" db="EMBL/GenBank/DDBJ databases">
        <title>Genome sequencing of bacteria with rrn-lacking chromosome and rrn-plasmid.</title>
        <authorList>
            <person name="Anda M."/>
            <person name="Iwasaki W."/>
        </authorList>
    </citation>
    <scope>NUCLEOTIDE SEQUENCE [LARGE SCALE GENOMIC DNA]</scope>
    <source>
        <strain evidence="1 2">NBRC 101262</strain>
    </source>
</reference>
<protein>
    <submittedName>
        <fullName evidence="1">Uncharacterized protein</fullName>
    </submittedName>
</protein>
<evidence type="ECO:0000313" key="2">
    <source>
        <dbReference type="Proteomes" id="UP001354989"/>
    </source>
</evidence>
<gene>
    <name evidence="1" type="ORF">PEPS_03210</name>
</gene>
<evidence type="ECO:0000313" key="1">
    <source>
        <dbReference type="EMBL" id="BDC98040.1"/>
    </source>
</evidence>
<organism evidence="1 2">
    <name type="scientific">Persicobacter psychrovividus</name>
    <dbReference type="NCBI Taxonomy" id="387638"/>
    <lineage>
        <taxon>Bacteria</taxon>
        <taxon>Pseudomonadati</taxon>
        <taxon>Bacteroidota</taxon>
        <taxon>Cytophagia</taxon>
        <taxon>Cytophagales</taxon>
        <taxon>Persicobacteraceae</taxon>
        <taxon>Persicobacter</taxon>
    </lineage>
</organism>
<name>A0ABM7VAU8_9BACT</name>